<dbReference type="SUPFAM" id="SSF51120">
    <property type="entry name" value="beta-Roll"/>
    <property type="match status" value="6"/>
</dbReference>
<evidence type="ECO:0000256" key="1">
    <source>
        <dbReference type="ARBA" id="ARBA00022729"/>
    </source>
</evidence>
<dbReference type="PRINTS" id="PR00313">
    <property type="entry name" value="CABNDNGRPT"/>
</dbReference>
<dbReference type="PROSITE" id="PS00330">
    <property type="entry name" value="HEMOLYSIN_CALCIUM"/>
    <property type="match status" value="12"/>
</dbReference>
<dbReference type="Gene3D" id="2.150.10.10">
    <property type="entry name" value="Serralysin-like metalloprotease, C-terminal"/>
    <property type="match status" value="4"/>
</dbReference>
<evidence type="ECO:0000256" key="4">
    <source>
        <dbReference type="ARBA" id="ARBA00023180"/>
    </source>
</evidence>
<dbReference type="Pfam" id="PF00353">
    <property type="entry name" value="HemolysinCabind"/>
    <property type="match status" value="8"/>
</dbReference>
<protein>
    <submittedName>
        <fullName evidence="6">FG-GAP repeat protein</fullName>
    </submittedName>
</protein>
<reference evidence="6 7" key="1">
    <citation type="submission" date="2020-10" db="EMBL/GenBank/DDBJ databases">
        <title>Connecting structure to function with the recovery of over 1000 high-quality activated sludge metagenome-assembled genomes encoding full-length rRNA genes using long-read sequencing.</title>
        <authorList>
            <person name="Singleton C.M."/>
            <person name="Petriglieri F."/>
            <person name="Kristensen J.M."/>
            <person name="Kirkegaard R.H."/>
            <person name="Michaelsen T.Y."/>
            <person name="Andersen M.H."/>
            <person name="Karst S.M."/>
            <person name="Dueholm M.S."/>
            <person name="Nielsen P.H."/>
            <person name="Albertsen M."/>
        </authorList>
    </citation>
    <scope>NUCLEOTIDE SEQUENCE [LARGE SCALE GENOMIC DNA]</scope>
    <source>
        <strain evidence="6">EsbW_18-Q3-R4-48_BATAC.285</strain>
    </source>
</reference>
<dbReference type="Proteomes" id="UP000697998">
    <property type="component" value="Unassembled WGS sequence"/>
</dbReference>
<dbReference type="PANTHER" id="PTHR23221:SF7">
    <property type="entry name" value="PHOSPHATIDYLINOSITOL-GLYCAN-SPECIFIC PHOSPHOLIPASE D"/>
    <property type="match status" value="1"/>
</dbReference>
<dbReference type="EMBL" id="JADJMH010000006">
    <property type="protein sequence ID" value="MBK7674884.1"/>
    <property type="molecule type" value="Genomic_DNA"/>
</dbReference>
<evidence type="ECO:0000313" key="6">
    <source>
        <dbReference type="EMBL" id="MBK7674884.1"/>
    </source>
</evidence>
<dbReference type="InterPro" id="IPR001343">
    <property type="entry name" value="Hemolysn_Ca-bd"/>
</dbReference>
<dbReference type="GO" id="GO:0008305">
    <property type="term" value="C:integrin complex"/>
    <property type="evidence" value="ECO:0007669"/>
    <property type="project" value="InterPro"/>
</dbReference>
<feature type="compositionally biased region" description="Polar residues" evidence="5">
    <location>
        <begin position="1364"/>
        <end position="1375"/>
    </location>
</feature>
<dbReference type="GO" id="GO:0016787">
    <property type="term" value="F:hydrolase activity"/>
    <property type="evidence" value="ECO:0007669"/>
    <property type="project" value="UniProtKB-KW"/>
</dbReference>
<dbReference type="Pfam" id="PF01839">
    <property type="entry name" value="FG-GAP"/>
    <property type="match status" value="7"/>
</dbReference>
<dbReference type="InterPro" id="IPR028994">
    <property type="entry name" value="Integrin_alpha_N"/>
</dbReference>
<proteinExistence type="predicted"/>
<dbReference type="SUPFAM" id="SSF69318">
    <property type="entry name" value="Integrin alpha N-terminal domain"/>
    <property type="match status" value="3"/>
</dbReference>
<dbReference type="GO" id="GO:0007155">
    <property type="term" value="P:cell adhesion"/>
    <property type="evidence" value="ECO:0007669"/>
    <property type="project" value="InterPro"/>
</dbReference>
<dbReference type="PROSITE" id="PS51470">
    <property type="entry name" value="FG_GAP"/>
    <property type="match status" value="7"/>
</dbReference>
<dbReference type="GO" id="GO:0005509">
    <property type="term" value="F:calcium ion binding"/>
    <property type="evidence" value="ECO:0007669"/>
    <property type="project" value="InterPro"/>
</dbReference>
<accession>A0A935PYL8</accession>
<evidence type="ECO:0000313" key="7">
    <source>
        <dbReference type="Proteomes" id="UP000697998"/>
    </source>
</evidence>
<organism evidence="6 7">
    <name type="scientific">Candidatus Accumulibacter proximus</name>
    <dbReference type="NCBI Taxonomy" id="2954385"/>
    <lineage>
        <taxon>Bacteria</taxon>
        <taxon>Pseudomonadati</taxon>
        <taxon>Pseudomonadota</taxon>
        <taxon>Betaproteobacteria</taxon>
        <taxon>Candidatus Accumulibacter</taxon>
    </lineage>
</organism>
<keyword evidence="1" id="KW-0732">Signal</keyword>
<dbReference type="PANTHER" id="PTHR23221">
    <property type="entry name" value="GLYCOSYLPHOSPHATIDYLINOSITOL PHOSPHOLIPASE D"/>
    <property type="match status" value="1"/>
</dbReference>
<dbReference type="SMART" id="SM00191">
    <property type="entry name" value="Int_alpha"/>
    <property type="match status" value="7"/>
</dbReference>
<dbReference type="Gene3D" id="2.130.10.130">
    <property type="entry name" value="Integrin alpha, N-terminal"/>
    <property type="match status" value="4"/>
</dbReference>
<dbReference type="InterPro" id="IPR013519">
    <property type="entry name" value="Int_alpha_beta-p"/>
</dbReference>
<name>A0A935PYL8_9PROT</name>
<dbReference type="InterPro" id="IPR018511">
    <property type="entry name" value="Hemolysin-typ_Ca-bd_CS"/>
</dbReference>
<keyword evidence="3" id="KW-0378">Hydrolase</keyword>
<gene>
    <name evidence="6" type="ORF">IPJ27_09005</name>
</gene>
<evidence type="ECO:0000256" key="5">
    <source>
        <dbReference type="SAM" id="MobiDB-lite"/>
    </source>
</evidence>
<dbReference type="InterPro" id="IPR000413">
    <property type="entry name" value="Integrin_alpha"/>
</dbReference>
<evidence type="ECO:0000256" key="3">
    <source>
        <dbReference type="ARBA" id="ARBA00022801"/>
    </source>
</evidence>
<feature type="region of interest" description="Disordered" evidence="5">
    <location>
        <begin position="1350"/>
        <end position="1392"/>
    </location>
</feature>
<comment type="caution">
    <text evidence="6">The sequence shown here is derived from an EMBL/GenBank/DDBJ whole genome shotgun (WGS) entry which is preliminary data.</text>
</comment>
<keyword evidence="4" id="KW-0325">Glycoprotein</keyword>
<keyword evidence="2" id="KW-0677">Repeat</keyword>
<dbReference type="InterPro" id="IPR011049">
    <property type="entry name" value="Serralysin-like_metalloprot_C"/>
</dbReference>
<dbReference type="PRINTS" id="PR01185">
    <property type="entry name" value="INTEGRINA"/>
</dbReference>
<sequence length="1492" mass="145156">MNSFNNATGWADGTYNLAAGGANGANPEQRHQLVVDGNAGDAVELTDAANWSIVGNVSTGGHTYKVFNHTTALAQALIDASLFHDPMDLSAIAAGSGGFVINGQCESDLSGSRVAAAGDVNGDGLSDLIVGAWRSDPAAGTEAGRSYVVFGKTGSSAIDLSAIAAGSGGFVINGQCQSDFSGISVAAAGDVNGDGLSDLIVGASGSDPAAGSYAGRSYVVFGQTGGVAIDLSAIANGSGGFVINGQCESDNSGHSVAAAGDVNGDGLSDLIVGAFGSDPAAGISAGCSYVVFGQTGSTAIDLSAIAAGSGGFVINGQCATDRSGRSVAAAGDVNGDGLSDLIVGAYRSDPAAGSAAGRSYVVFGQAGGTAIDLSAIAAGSGGFVINGQCADDQSGNSVAGAGDVNGDGLSDLIVGALWSDPAAGSLAGRSYVVFGQTGGTAIDLSAIAAGSGGFVINGQCVTDYSGNSVAAAGDVNGDGLSDLIVGAYRSHPAAGILAGRSYVVFGQTGGTAIDLSAIAAGSGGFVINGQCANDFSGSSVAAAGDVNGDGLSDLIVGAPFSAPAAGSDAGRSYVIFGSTSGAFNQTAVDQLGTSAADTLPGTAAAETLVANAGNDTLIGNGGADVLYGGAGNDSFVLNASNIAALSSGVSGGNYARIDGGSGVDTVTLSGSSLTLDLTTIANQGASTPGSTSRLESIERIDITGSGNNTLILGVNDVLDLAGMNSFNNATGWVDGPYNLAAGGANGANPEQRHQLVVVGNSGDTVTLGASSNWNLVGTVSNAGHTYKVFNQATAGAQVLIDAAVLSANINVVLSGTAGNDTLNGLDGNDTLNGLAGNDTLIGNAGNDRLDGGTGNDSLVGGTGADLLIGGAGDDTYEVDVAGDLITEQNAEGTDQVNIAFTAAGSYTLAAELENATVTAPAAIAVNLTGNELNNRLTGNAAADTLIGLAGNDTLNGGPGSDTLVGGGGDDQYQIDVGSDVVTEGLGEGVDLVQIALTSTGSYTLTAHVENALVTSPGDSFAVDVTGNALANTLTGHAGANSLIGRDGNDTLDGRGGNDTLDGGLGSDTAILAGVLNDYTISRPSTTQTSFTHLPSGHTVLISRIEFITFTGDASSKKPAELIARISSPGNDTLIGTGGDDTLAGALGNDSLIGGAGNDDLQGGDGIDTLSGGAGNDLLDGGAGSDTYQFAIGGGDDVINQNDPLAGSIDTVELAIPIGDLSTGETTLTRDPHSDDDLVITVTSGSAGAEVVDHLVVDDFFSNDLVNVGGAVDQIRFLSNGSVLTQAQILAELLKGTSGDDWLRGYANTSDSIAGGAGNDTLAGAAGNDTLSGGLGNDSLSGDAGADLLDGGASDDQVSGGDGNDTLSGSGGNDTISGEAGDDTLSGGDGADQLSGGDGADRFVFDTADALVHADLITDFVSGVDRIALKASVFTGLGAVGATVGLSDHLTYDSGTGALAYDADGAGVGAAVPFATLGEGTHPATLGMDFLIV</sequence>
<dbReference type="InterPro" id="IPR013517">
    <property type="entry name" value="FG-GAP"/>
</dbReference>
<evidence type="ECO:0000256" key="2">
    <source>
        <dbReference type="ARBA" id="ARBA00022737"/>
    </source>
</evidence>